<feature type="transmembrane region" description="Helical" evidence="1">
    <location>
        <begin position="82"/>
        <end position="100"/>
    </location>
</feature>
<dbReference type="HOGENOM" id="CLU_173117_0_0_9"/>
<feature type="transmembrane region" description="Helical" evidence="1">
    <location>
        <begin position="60"/>
        <end position="76"/>
    </location>
</feature>
<organism evidence="2 3">
    <name type="scientific">Peptoanaerobacter stomatis</name>
    <dbReference type="NCBI Taxonomy" id="796937"/>
    <lineage>
        <taxon>Bacteria</taxon>
        <taxon>Bacillati</taxon>
        <taxon>Bacillota</taxon>
        <taxon>Clostridia</taxon>
        <taxon>Peptostreptococcales</taxon>
        <taxon>Filifactoraceae</taxon>
        <taxon>Peptoanaerobacter</taxon>
    </lineage>
</organism>
<name>G9X318_9FIRM</name>
<dbReference type="EMBL" id="AFZE01000057">
    <property type="protein sequence ID" value="EHL10560.1"/>
    <property type="molecule type" value="Genomic_DNA"/>
</dbReference>
<gene>
    <name evidence="2" type="ORF">HMPREF9629_00775</name>
</gene>
<proteinExistence type="predicted"/>
<keyword evidence="1" id="KW-1133">Transmembrane helix</keyword>
<dbReference type="BioCyc" id="EBAC796937-HMP:GMGH-777-MONOMER"/>
<protein>
    <recommendedName>
        <fullName evidence="4">DUF3784 domain-containing protein</fullName>
    </recommendedName>
</protein>
<feature type="transmembrane region" description="Helical" evidence="1">
    <location>
        <begin position="6"/>
        <end position="26"/>
    </location>
</feature>
<accession>G9X318</accession>
<evidence type="ECO:0000256" key="1">
    <source>
        <dbReference type="SAM" id="Phobius"/>
    </source>
</evidence>
<dbReference type="RefSeq" id="WP_009525010.1">
    <property type="nucleotide sequence ID" value="NZ_JH414549.1"/>
</dbReference>
<dbReference type="AlphaFoldDB" id="G9X318"/>
<evidence type="ECO:0000313" key="3">
    <source>
        <dbReference type="Proteomes" id="UP000006437"/>
    </source>
</evidence>
<keyword evidence="1" id="KW-0812">Transmembrane</keyword>
<reference evidence="2 3" key="1">
    <citation type="submission" date="2011-08" db="EMBL/GenBank/DDBJ databases">
        <title>The Genome Sequence of Eubacteriaceae bacterium ACC19a.</title>
        <authorList>
            <consortium name="The Broad Institute Genome Sequencing Platform"/>
            <person name="Earl A."/>
            <person name="Ward D."/>
            <person name="Feldgarden M."/>
            <person name="Gevers D."/>
            <person name="Sizova M."/>
            <person name="Hazen A."/>
            <person name="Epstein S."/>
            <person name="Young S.K."/>
            <person name="Zeng Q."/>
            <person name="Gargeya S."/>
            <person name="Fitzgerald M."/>
            <person name="Haas B."/>
            <person name="Abouelleil A."/>
            <person name="Alvarado L."/>
            <person name="Arachchi H.M."/>
            <person name="Berlin A."/>
            <person name="Brown A."/>
            <person name="Chapman S.B."/>
            <person name="Chen Z."/>
            <person name="Dunbar C."/>
            <person name="Freedman E."/>
            <person name="Gearin G."/>
            <person name="Gellesch M."/>
            <person name="Goldberg J."/>
            <person name="Griggs A."/>
            <person name="Gujja S."/>
            <person name="Heiman D."/>
            <person name="Howarth C."/>
            <person name="Larson L."/>
            <person name="Lui A."/>
            <person name="MacDonald P.J.P."/>
            <person name="Montmayeur A."/>
            <person name="Murphy C."/>
            <person name="Neiman D."/>
            <person name="Pearson M."/>
            <person name="Priest M."/>
            <person name="Roberts A."/>
            <person name="Saif S."/>
            <person name="Shea T."/>
            <person name="Shenoy N."/>
            <person name="Sisk P."/>
            <person name="Stolte C."/>
            <person name="Sykes S."/>
            <person name="Wortman J."/>
            <person name="Nusbaum C."/>
            <person name="Birren B."/>
        </authorList>
    </citation>
    <scope>NUCLEOTIDE SEQUENCE [LARGE SCALE GENOMIC DNA]</scope>
    <source>
        <strain evidence="2 3">ACC19a</strain>
    </source>
</reference>
<evidence type="ECO:0008006" key="4">
    <source>
        <dbReference type="Google" id="ProtNLM"/>
    </source>
</evidence>
<keyword evidence="1" id="KW-0472">Membrane</keyword>
<evidence type="ECO:0000313" key="2">
    <source>
        <dbReference type="EMBL" id="EHL10560.1"/>
    </source>
</evidence>
<dbReference type="Proteomes" id="UP000006437">
    <property type="component" value="Unassembled WGS sequence"/>
</dbReference>
<sequence length="110" mass="12760">MEGHDLIMMVISLICSTVFYSIGVFASKLEKPMWFWTGDVIDPNKVKDIKAYNNANAKMWKIYGLLYFVTAFISLFKLKLGIILLTLISTIGIVGLIWCYEMIIKRKYMY</sequence>
<comment type="caution">
    <text evidence="2">The sequence shown here is derived from an EMBL/GenBank/DDBJ whole genome shotgun (WGS) entry which is preliminary data.</text>
</comment>